<proteinExistence type="predicted"/>
<reference evidence="1 2" key="1">
    <citation type="submission" date="2019-08" db="EMBL/GenBank/DDBJ databases">
        <title>Deep-cultivation of Planctomycetes and their phenomic and genomic characterization uncovers novel biology.</title>
        <authorList>
            <person name="Wiegand S."/>
            <person name="Jogler M."/>
            <person name="Boedeker C."/>
            <person name="Pinto D."/>
            <person name="Vollmers J."/>
            <person name="Rivas-Marin E."/>
            <person name="Kohn T."/>
            <person name="Peeters S.H."/>
            <person name="Heuer A."/>
            <person name="Rast P."/>
            <person name="Oberbeckmann S."/>
            <person name="Bunk B."/>
            <person name="Jeske O."/>
            <person name="Meyerdierks A."/>
            <person name="Storesund J.E."/>
            <person name="Kallscheuer N."/>
            <person name="Luecker S."/>
            <person name="Lage O.M."/>
            <person name="Pohl T."/>
            <person name="Merkel B.J."/>
            <person name="Hornburger P."/>
            <person name="Mueller R.-W."/>
            <person name="Bruemmer F."/>
            <person name="Labrenz M."/>
            <person name="Spormann A.M."/>
            <person name="Op den Camp H."/>
            <person name="Overmann J."/>
            <person name="Amann R."/>
            <person name="Jetten M.S.M."/>
            <person name="Mascher T."/>
            <person name="Medema M.H."/>
            <person name="Devos D.P."/>
            <person name="Kaster A.-K."/>
            <person name="Ovreas L."/>
            <person name="Rohde M."/>
            <person name="Galperin M.Y."/>
            <person name="Jogler C."/>
        </authorList>
    </citation>
    <scope>NUCLEOTIDE SEQUENCE [LARGE SCALE GENOMIC DNA]</scope>
    <source>
        <strain evidence="1 2">FC18</strain>
    </source>
</reference>
<evidence type="ECO:0000313" key="1">
    <source>
        <dbReference type="EMBL" id="QEG24248.1"/>
    </source>
</evidence>
<dbReference type="Gene3D" id="3.30.559.10">
    <property type="entry name" value="Chloramphenicol acetyltransferase-like domain"/>
    <property type="match status" value="1"/>
</dbReference>
<dbReference type="RefSeq" id="WP_075083526.1">
    <property type="nucleotide sequence ID" value="NZ_CP042912.1"/>
</dbReference>
<sequence>MSDQQSFPLSAFEELFLYRDHPDAPSSFFVKFQLNSHLDRAKAQQSIDKVCEHHVLASSRIEVGSNGKSRWVHCPRRIEIQWFENEFEEAGYPQPWFDPEKERPLRVHCYSRPDSSSTMLFHVHHVAFDGLGFLQLFQDWWRIYCGKEPAGDYDQNQLLRRCRPSVSVLQAVKLLPGQWKSVRATVQVLGRKVIPLLGKPIDSAGLDPVPAKVITRCFDRQTSADLRKCARDNRVSTNSLLARNLYVAIDEYQTRHRMEAKGSHLRLAIPFNERNSSSNRLSACNHCTVISFDRSRDEVANPATLLHSVDQEVRVVQRWRLSLNFWRVLGLFRRLPGGIARFGSPQNVTATTLFSNLGRLDRGFEFFDCQNVDGVAVTEVEVVPTMHRGMPIAIVVYEYSGQVRFSMQYDPRSIAQADAERFVDAFFDTTRRLLPSA</sequence>
<dbReference type="InterPro" id="IPR023213">
    <property type="entry name" value="CAT-like_dom_sf"/>
</dbReference>
<dbReference type="Gene3D" id="3.30.559.30">
    <property type="entry name" value="Nonribosomal peptide synthetase, condensation domain"/>
    <property type="match status" value="1"/>
</dbReference>
<protein>
    <submittedName>
        <fullName evidence="1">Condensation domain protein</fullName>
    </submittedName>
</protein>
<dbReference type="STRING" id="980251.GCA_001642875_00742"/>
<dbReference type="SUPFAM" id="SSF52777">
    <property type="entry name" value="CoA-dependent acyltransferases"/>
    <property type="match status" value="2"/>
</dbReference>
<name>A0A5B9PD11_9BACT</name>
<dbReference type="AlphaFoldDB" id="A0A5B9PD11"/>
<dbReference type="EMBL" id="CP042912">
    <property type="protein sequence ID" value="QEG24248.1"/>
    <property type="molecule type" value="Genomic_DNA"/>
</dbReference>
<dbReference type="Proteomes" id="UP000322214">
    <property type="component" value="Chromosome"/>
</dbReference>
<accession>A0A5B9PD11</accession>
<dbReference type="KEGG" id="mff:MFFC18_41660"/>
<keyword evidence="2" id="KW-1185">Reference proteome</keyword>
<gene>
    <name evidence="1" type="ORF">MFFC18_41660</name>
</gene>
<evidence type="ECO:0000313" key="2">
    <source>
        <dbReference type="Proteomes" id="UP000322214"/>
    </source>
</evidence>
<organism evidence="1 2">
    <name type="scientific">Mariniblastus fucicola</name>
    <dbReference type="NCBI Taxonomy" id="980251"/>
    <lineage>
        <taxon>Bacteria</taxon>
        <taxon>Pseudomonadati</taxon>
        <taxon>Planctomycetota</taxon>
        <taxon>Planctomycetia</taxon>
        <taxon>Pirellulales</taxon>
        <taxon>Pirellulaceae</taxon>
        <taxon>Mariniblastus</taxon>
    </lineage>
</organism>